<reference evidence="5 6" key="1">
    <citation type="submission" date="2021-08" db="EMBL/GenBank/DDBJ databases">
        <title>WGS of actinomycetes from Thailand.</title>
        <authorList>
            <person name="Thawai C."/>
        </authorList>
    </citation>
    <scope>NUCLEOTIDE SEQUENCE [LARGE SCALE GENOMIC DNA]</scope>
    <source>
        <strain evidence="5 6">PLK6-54</strain>
    </source>
</reference>
<evidence type="ECO:0000259" key="4">
    <source>
        <dbReference type="Pfam" id="PF01464"/>
    </source>
</evidence>
<dbReference type="Pfam" id="PF01464">
    <property type="entry name" value="SLT"/>
    <property type="match status" value="1"/>
</dbReference>
<sequence>MAGGSFRIAEGYVEVTADREGYDRTIDRLKSERNVVKVGLSLDDRDFSARLDRLTRERTLGVRLNLDDAALARLKLNDITVRINPSIPDAALRRVQGQLDKLTAERVVRIRADVDTRVGAAEIRNLIQRRTARIGVDVDTRVAAADLANLTRTRTVNVNANARTADARLQLDRLARDRHANIDVGIGGGAGASGGLSVLSSGISKLVAAAVGAAPTLASLGESLIQMGPAAAVAAPAVLALGSAFAAIKIGTSGISDAFKAAFQPAVKGASAALSGAKAVESAQRSLAKAVQAEKDAEVNAAAARAQAARAVGDAEQNLKNTYRDVADANHQAAESLAAAERDLTNAQKQARQAQLDLTQARKDAAMSLEDLNNSLVDSQLSQKQDVLNLADAEKKLAADKAAGLDQSSEQYQKDELARDQAAQALKEQQTQTQRLQDQADAANKAGVEGSQQVVDAKQKIADANQTVSDSEQNLADAQAASAKTQQDGLQQIAKAQRDLADAQAAQVKAATDGARQIADAQQNIADAANAVAEAQQSAALKTGGLSDAMAKLSPNAQAFVNTVIGLRAAWTALKLDVQNALFAGLSTTLASMAHAALPDLRTGLVGTAGVLNTMAKNAAGAVTNLAKTGTLKTLFAGLNDALKPLAKIPGQFITALSQLGVAAQPAFKRITTATAGIADTISQKLATAFKSGGLTSAINNALDIAKQFGKLIGNIAGTIGNVFKAAAAGGGDALGTLGAVFAELRKVTAMPEVQKALASIFTAVNAVAKLVAGTLGSVIQAALPLLAALAPFVTQLANSLGPVLSQLAKALGAALLPIAKQLGPVLSVAGTLLVGLVRAITPLLKPIGDILSAIITALMPVFTQVVGALMQLFTALSGPLTQILASLVPLVGPLLQLFTALSMAMLPLVPQILQLLPPLTQLTLALVNLAVQVLTPLVPLVTGLAAVFAGVLSGALTVLIPVINGLVDALTALVNATSAGVTAIAAAFSSMWTQAKNIFSGLGRDISNLWRNMWTGLRSAWNSFWSGLSSAVSGAWNWVRSSVSSLRSSISGTWSGLWNGVKSTFSSIIGTVQSRIGSFATAAKSIFSGLRDSLGTIWNGVKEKFAAPVRFLISTVYGKGIEKMWNTVASKISSKITLPNVPLGFATGGVVPGQGTKDTVPAMLTPGERVLSLAQVAKLGGHAAIDRMVGVSRNTGPYFGIGGTIGNIAGTIGGKVKGAVTGAVDWGADLVRGGLAKAAAAGIKAIVQPLIDRIPLGAGDFAKLVKAVPTAALGHLLDFLKDDDKKNNAGQIAYSPSAGVAQWAGVINQALGLLGQPTSWLGTVERRMNQESGGNPRAVNLWDSNAKAGYPSTGLMQVIRPTFQTYAGKFRSTGPFMYGVSVDPLANTYAGLNYAEHAYGSLAALNRPGGYDNGGPLPATKHPIPVWNTSGRPEQVLTAQQSGLLNQALERLSTTQPSGGDHFTINVEVTGGFDLRTTGDRKRFAKDVVDEMAMAIRDRDRALHRPGIRKGSY</sequence>
<name>A0ABS7Q9A6_9ACTN</name>
<dbReference type="Gene3D" id="1.20.120.20">
    <property type="entry name" value="Apolipoprotein"/>
    <property type="match status" value="1"/>
</dbReference>
<proteinExistence type="predicted"/>
<dbReference type="InterPro" id="IPR008258">
    <property type="entry name" value="Transglycosylase_SLT_dom_1"/>
</dbReference>
<dbReference type="SUPFAM" id="SSF53955">
    <property type="entry name" value="Lysozyme-like"/>
    <property type="match status" value="1"/>
</dbReference>
<accession>A0ABS7Q9A6</accession>
<feature type="transmembrane region" description="Helical" evidence="3">
    <location>
        <begin position="884"/>
        <end position="909"/>
    </location>
</feature>
<feature type="compositionally biased region" description="Polar residues" evidence="2">
    <location>
        <begin position="464"/>
        <end position="483"/>
    </location>
</feature>
<evidence type="ECO:0000256" key="3">
    <source>
        <dbReference type="SAM" id="Phobius"/>
    </source>
</evidence>
<feature type="transmembrane region" description="Helical" evidence="3">
    <location>
        <begin position="916"/>
        <end position="935"/>
    </location>
</feature>
<evidence type="ECO:0000256" key="1">
    <source>
        <dbReference type="SAM" id="Coils"/>
    </source>
</evidence>
<keyword evidence="3" id="KW-0812">Transmembrane</keyword>
<keyword evidence="3" id="KW-1133">Transmembrane helix</keyword>
<dbReference type="InterPro" id="IPR023346">
    <property type="entry name" value="Lysozyme-like_dom_sf"/>
</dbReference>
<evidence type="ECO:0000256" key="2">
    <source>
        <dbReference type="SAM" id="MobiDB-lite"/>
    </source>
</evidence>
<feature type="transmembrane region" description="Helical" evidence="3">
    <location>
        <begin position="823"/>
        <end position="842"/>
    </location>
</feature>
<keyword evidence="3" id="KW-0472">Membrane</keyword>
<keyword evidence="6" id="KW-1185">Reference proteome</keyword>
<comment type="caution">
    <text evidence="5">The sequence shown here is derived from an EMBL/GenBank/DDBJ whole genome shotgun (WGS) entry which is preliminary data.</text>
</comment>
<dbReference type="EMBL" id="JAINZZ010000023">
    <property type="protein sequence ID" value="MBY8879743.1"/>
    <property type="molecule type" value="Genomic_DNA"/>
</dbReference>
<feature type="domain" description="Transglycosylase SLT" evidence="4">
    <location>
        <begin position="1329"/>
        <end position="1403"/>
    </location>
</feature>
<gene>
    <name evidence="5" type="ORF">K7862_19170</name>
</gene>
<evidence type="ECO:0000313" key="6">
    <source>
        <dbReference type="Proteomes" id="UP000778578"/>
    </source>
</evidence>
<organism evidence="5 6">
    <name type="scientific">Actinacidiphila acidipaludis</name>
    <dbReference type="NCBI Taxonomy" id="2873382"/>
    <lineage>
        <taxon>Bacteria</taxon>
        <taxon>Bacillati</taxon>
        <taxon>Actinomycetota</taxon>
        <taxon>Actinomycetes</taxon>
        <taxon>Kitasatosporales</taxon>
        <taxon>Streptomycetaceae</taxon>
        <taxon>Actinacidiphila</taxon>
    </lineage>
</organism>
<protein>
    <submittedName>
        <fullName evidence="5">Transglycosylase SLT domain-containing protein</fullName>
    </submittedName>
</protein>
<feature type="transmembrane region" description="Helical" evidence="3">
    <location>
        <begin position="971"/>
        <end position="993"/>
    </location>
</feature>
<keyword evidence="1" id="KW-0175">Coiled coil</keyword>
<feature type="transmembrane region" description="Helical" evidence="3">
    <location>
        <begin position="941"/>
        <end position="964"/>
    </location>
</feature>
<dbReference type="RefSeq" id="WP_222964069.1">
    <property type="nucleotide sequence ID" value="NZ_JAINZZ010000023.1"/>
</dbReference>
<feature type="transmembrane region" description="Helical" evidence="3">
    <location>
        <begin position="854"/>
        <end position="878"/>
    </location>
</feature>
<feature type="coiled-coil region" evidence="1">
    <location>
        <begin position="312"/>
        <end position="364"/>
    </location>
</feature>
<evidence type="ECO:0000313" key="5">
    <source>
        <dbReference type="EMBL" id="MBY8879743.1"/>
    </source>
</evidence>
<dbReference type="CDD" id="cd13402">
    <property type="entry name" value="LT_TF-like"/>
    <property type="match status" value="1"/>
</dbReference>
<feature type="region of interest" description="Disordered" evidence="2">
    <location>
        <begin position="463"/>
        <end position="483"/>
    </location>
</feature>
<dbReference type="Proteomes" id="UP000778578">
    <property type="component" value="Unassembled WGS sequence"/>
</dbReference>